<proteinExistence type="predicted"/>
<dbReference type="AlphaFoldDB" id="A0A150XBK2"/>
<dbReference type="Proteomes" id="UP000075606">
    <property type="component" value="Unassembled WGS sequence"/>
</dbReference>
<accession>A0A150XBK2</accession>
<feature type="chain" id="PRO_5007574510" evidence="1">
    <location>
        <begin position="21"/>
        <end position="193"/>
    </location>
</feature>
<evidence type="ECO:0000313" key="2">
    <source>
        <dbReference type="EMBL" id="KYG76088.1"/>
    </source>
</evidence>
<organism evidence="2 3">
    <name type="scientific">Roseivirga spongicola</name>
    <dbReference type="NCBI Taxonomy" id="333140"/>
    <lineage>
        <taxon>Bacteria</taxon>
        <taxon>Pseudomonadati</taxon>
        <taxon>Bacteroidota</taxon>
        <taxon>Cytophagia</taxon>
        <taxon>Cytophagales</taxon>
        <taxon>Roseivirgaceae</taxon>
        <taxon>Roseivirga</taxon>
    </lineage>
</organism>
<keyword evidence="1" id="KW-0732">Signal</keyword>
<dbReference type="InterPro" id="IPR011990">
    <property type="entry name" value="TPR-like_helical_dom_sf"/>
</dbReference>
<gene>
    <name evidence="2" type="ORF">AWW68_09730</name>
</gene>
<keyword evidence="3" id="KW-1185">Reference proteome</keyword>
<dbReference type="STRING" id="333140.AWW68_09730"/>
<evidence type="ECO:0000313" key="3">
    <source>
        <dbReference type="Proteomes" id="UP000075606"/>
    </source>
</evidence>
<feature type="signal peptide" evidence="1">
    <location>
        <begin position="1"/>
        <end position="20"/>
    </location>
</feature>
<sequence>MKRLTFLLVLFASCSFIANAQQKEDPRRYIDSAVHYMDLEQYSKADGYFMAALDKIDVLSADFCFYFGKNSYYMNKHTQSIDWLNKYLELKGSRGQFSKETLNLLELAEEAFRNNRGTTSSADVNSKFFYLNTIKCDSDDLITCPVCKGDDVITTKNRFGETLYKTCPYSHNGVLTCVEFNLLIQGNLKPKNK</sequence>
<reference evidence="2 3" key="1">
    <citation type="submission" date="2016-01" db="EMBL/GenBank/DDBJ databases">
        <title>Genome sequencing of Roseivirga spongicola UST030701-084.</title>
        <authorList>
            <person name="Selvaratnam C."/>
            <person name="Thevarajoo S."/>
            <person name="Goh K.M."/>
            <person name="Ee R."/>
            <person name="Chan K.-G."/>
            <person name="Chong C.S."/>
        </authorList>
    </citation>
    <scope>NUCLEOTIDE SEQUENCE [LARGE SCALE GENOMIC DNA]</scope>
    <source>
        <strain evidence="2 3">UST030701-084</strain>
    </source>
</reference>
<dbReference type="EMBL" id="LRPC01000012">
    <property type="protein sequence ID" value="KYG76088.1"/>
    <property type="molecule type" value="Genomic_DNA"/>
</dbReference>
<evidence type="ECO:0000256" key="1">
    <source>
        <dbReference type="SAM" id="SignalP"/>
    </source>
</evidence>
<comment type="caution">
    <text evidence="2">The sequence shown here is derived from an EMBL/GenBank/DDBJ whole genome shotgun (WGS) entry which is preliminary data.</text>
</comment>
<name>A0A150XBK2_9BACT</name>
<protein>
    <submittedName>
        <fullName evidence="2">Uncharacterized protein</fullName>
    </submittedName>
</protein>
<dbReference type="SUPFAM" id="SSF48452">
    <property type="entry name" value="TPR-like"/>
    <property type="match status" value="1"/>
</dbReference>
<dbReference type="OrthoDB" id="837043at2"/>
<dbReference type="RefSeq" id="WP_068220565.1">
    <property type="nucleotide sequence ID" value="NZ_CP139724.1"/>
</dbReference>